<dbReference type="RefSeq" id="WP_317488719.1">
    <property type="nucleotide sequence ID" value="NZ_CP136051.1"/>
</dbReference>
<organism evidence="1 2">
    <name type="scientific">Imperialibacter roseus</name>
    <dbReference type="NCBI Taxonomy" id="1324217"/>
    <lineage>
        <taxon>Bacteria</taxon>
        <taxon>Pseudomonadati</taxon>
        <taxon>Bacteroidota</taxon>
        <taxon>Cytophagia</taxon>
        <taxon>Cytophagales</taxon>
        <taxon>Flammeovirgaceae</taxon>
        <taxon>Imperialibacter</taxon>
    </lineage>
</organism>
<dbReference type="EMBL" id="CP136051">
    <property type="protein sequence ID" value="WOK05979.1"/>
    <property type="molecule type" value="Genomic_DNA"/>
</dbReference>
<dbReference type="Proteomes" id="UP001302349">
    <property type="component" value="Chromosome"/>
</dbReference>
<protein>
    <submittedName>
        <fullName evidence="1">Uncharacterized protein</fullName>
    </submittedName>
</protein>
<gene>
    <name evidence="1" type="ORF">RT717_23155</name>
</gene>
<sequence>MTFDEYKVSIQGQAPPLNLSEELKGLWWDGKGSWDKSHETVQDLDSENAAWVHAYLHRKEGDVWNADYWYRRAGKVRPKVTLDEEWEHIVKALLN</sequence>
<proteinExistence type="predicted"/>
<accession>A0ABZ0IND7</accession>
<evidence type="ECO:0000313" key="2">
    <source>
        <dbReference type="Proteomes" id="UP001302349"/>
    </source>
</evidence>
<name>A0ABZ0IND7_9BACT</name>
<reference evidence="1 2" key="1">
    <citation type="journal article" date="2023" name="Microbiol. Resour. Announc.">
        <title>Complete Genome Sequence of Imperialibacter roseus strain P4T.</title>
        <authorList>
            <person name="Tizabi D.R."/>
            <person name="Bachvaroff T."/>
            <person name="Hill R.T."/>
        </authorList>
    </citation>
    <scope>NUCLEOTIDE SEQUENCE [LARGE SCALE GENOMIC DNA]</scope>
    <source>
        <strain evidence="1 2">P4T</strain>
    </source>
</reference>
<keyword evidence="2" id="KW-1185">Reference proteome</keyword>
<evidence type="ECO:0000313" key="1">
    <source>
        <dbReference type="EMBL" id="WOK05979.1"/>
    </source>
</evidence>